<feature type="transmembrane region" description="Helical" evidence="1">
    <location>
        <begin position="43"/>
        <end position="61"/>
    </location>
</feature>
<dbReference type="STRING" id="1513271.XM47_01870"/>
<gene>
    <name evidence="2" type="ORF">XM47_01870</name>
</gene>
<protein>
    <submittedName>
        <fullName evidence="2">Uncharacterized protein</fullName>
    </submittedName>
</protein>
<sequence>MSKSIEAMWKDGFIKETQLVAPKINDLYNRKSQNIVDKLQHMFALNIKAIIVGSLLMLLMFSLIGAPWLGVYICVLLIPLVIIAKKELRKSLQLSKGLSSYDYIMSFNTWLQDSIAVYGRYYRVFYPMLFIGMAVQGIVSEAGRKMIGLLVSAWPTDFLILGVPYYLLLTIALIILVVARSADALYKLDLNIVYGRQFKKLDELIADMQSLRKT</sequence>
<dbReference type="RefSeq" id="WP_048689213.1">
    <property type="nucleotide sequence ID" value="NZ_KQ130482.1"/>
</dbReference>
<dbReference type="EMBL" id="LAZL01000002">
    <property type="protein sequence ID" value="KMT67019.1"/>
    <property type="molecule type" value="Genomic_DNA"/>
</dbReference>
<evidence type="ECO:0000313" key="2">
    <source>
        <dbReference type="EMBL" id="KMT67019.1"/>
    </source>
</evidence>
<reference evidence="2 3" key="1">
    <citation type="submission" date="2015-04" db="EMBL/GenBank/DDBJ databases">
        <title>Draft Genome Sequence of the Novel Agar-Digesting Marine Bacterium Q1.</title>
        <authorList>
            <person name="Li Y."/>
            <person name="Li D."/>
            <person name="Chen G."/>
            <person name="Du Z."/>
        </authorList>
    </citation>
    <scope>NUCLEOTIDE SEQUENCE [LARGE SCALE GENOMIC DNA]</scope>
    <source>
        <strain evidence="2 3">Q1</strain>
    </source>
</reference>
<dbReference type="OrthoDB" id="1120468at2"/>
<keyword evidence="1" id="KW-0812">Transmembrane</keyword>
<dbReference type="AlphaFoldDB" id="A0A0J8H0P5"/>
<evidence type="ECO:0000313" key="3">
    <source>
        <dbReference type="Proteomes" id="UP000037600"/>
    </source>
</evidence>
<keyword evidence="1" id="KW-1133">Transmembrane helix</keyword>
<name>A0A0J8H0P5_9ALTE</name>
<evidence type="ECO:0000256" key="1">
    <source>
        <dbReference type="SAM" id="Phobius"/>
    </source>
</evidence>
<feature type="transmembrane region" description="Helical" evidence="1">
    <location>
        <begin position="121"/>
        <end position="139"/>
    </location>
</feature>
<proteinExistence type="predicted"/>
<accession>A0A0J8H0P5</accession>
<dbReference type="Proteomes" id="UP000037600">
    <property type="component" value="Unassembled WGS sequence"/>
</dbReference>
<keyword evidence="1" id="KW-0472">Membrane</keyword>
<organism evidence="2 3">
    <name type="scientific">Catenovulum maritimum</name>
    <dbReference type="NCBI Taxonomy" id="1513271"/>
    <lineage>
        <taxon>Bacteria</taxon>
        <taxon>Pseudomonadati</taxon>
        <taxon>Pseudomonadota</taxon>
        <taxon>Gammaproteobacteria</taxon>
        <taxon>Alteromonadales</taxon>
        <taxon>Alteromonadaceae</taxon>
        <taxon>Catenovulum</taxon>
    </lineage>
</organism>
<feature type="transmembrane region" description="Helical" evidence="1">
    <location>
        <begin position="67"/>
        <end position="84"/>
    </location>
</feature>
<comment type="caution">
    <text evidence="2">The sequence shown here is derived from an EMBL/GenBank/DDBJ whole genome shotgun (WGS) entry which is preliminary data.</text>
</comment>
<feature type="transmembrane region" description="Helical" evidence="1">
    <location>
        <begin position="159"/>
        <end position="179"/>
    </location>
</feature>
<keyword evidence="3" id="KW-1185">Reference proteome</keyword>